<proteinExistence type="predicted"/>
<organism evidence="1 2">
    <name type="scientific">Pseudomonas phage UAVern</name>
    <dbReference type="NCBI Taxonomy" id="2856997"/>
    <lineage>
        <taxon>Viruses</taxon>
        <taxon>Duplodnaviria</taxon>
        <taxon>Heunggongvirae</taxon>
        <taxon>Uroviricota</taxon>
        <taxon>Caudoviricetes</taxon>
        <taxon>Vandenendeviridae</taxon>
        <taxon>Gorskivirinae</taxon>
        <taxon>Uavernvirus</taxon>
        <taxon>Uavernvirus uavern</taxon>
    </lineage>
</organism>
<evidence type="ECO:0000313" key="2">
    <source>
        <dbReference type="Proteomes" id="UP001058093"/>
    </source>
</evidence>
<protein>
    <submittedName>
        <fullName evidence="1">Uncharacterized protein</fullName>
    </submittedName>
</protein>
<keyword evidence="2" id="KW-1185">Reference proteome</keyword>
<dbReference type="EMBL" id="MZ605293">
    <property type="protein sequence ID" value="QYW06667.1"/>
    <property type="molecule type" value="Genomic_DNA"/>
</dbReference>
<reference evidence="1" key="1">
    <citation type="submission" date="2021-07" db="EMBL/GenBank/DDBJ databases">
        <title>Complete genome sequence and phylogenomic analysis of the two lytic bacteriophage isolated from terrestrial biotopes of Antarctica.</title>
        <authorList>
            <person name="Holovan V."/>
            <person name="Rabalski L."/>
            <person name="Zlatohurska M."/>
            <person name="Andriichuk O."/>
            <person name="Budzanivska I."/>
            <person name="Shevchenko O."/>
            <person name="Gupalo A."/>
        </authorList>
    </citation>
    <scope>NUCLEOTIDE SEQUENCE</scope>
</reference>
<accession>A0A975UWD2</accession>
<evidence type="ECO:0000313" key="1">
    <source>
        <dbReference type="EMBL" id="QYW06667.1"/>
    </source>
</evidence>
<dbReference type="Proteomes" id="UP001058093">
    <property type="component" value="Segment"/>
</dbReference>
<name>A0A975UWD2_9CAUD</name>
<sequence length="65" mass="7618">MTDYVYVLTHLEMGWDCVCGVYMSLDGALRSIFEDECEGKSTGELEDRYNNEDTCYIIHKKRLEK</sequence>
<gene>
    <name evidence="1" type="ORF">uav_136</name>
</gene>